<dbReference type="AlphaFoldDB" id="A0A927GUQ8"/>
<dbReference type="SUPFAM" id="SSF56059">
    <property type="entry name" value="Glutathione synthetase ATP-binding domain-like"/>
    <property type="match status" value="1"/>
</dbReference>
<organism evidence="1 2">
    <name type="scientific">Paenibacillus sabuli</name>
    <dbReference type="NCBI Taxonomy" id="2772509"/>
    <lineage>
        <taxon>Bacteria</taxon>
        <taxon>Bacillati</taxon>
        <taxon>Bacillota</taxon>
        <taxon>Bacilli</taxon>
        <taxon>Bacillales</taxon>
        <taxon>Paenibacillaceae</taxon>
        <taxon>Paenibacillus</taxon>
    </lineage>
</organism>
<dbReference type="Pfam" id="PF14398">
    <property type="entry name" value="ATPgrasp_YheCD"/>
    <property type="match status" value="1"/>
</dbReference>
<reference evidence="1" key="1">
    <citation type="submission" date="2020-09" db="EMBL/GenBank/DDBJ databases">
        <title>A novel bacterium of genus Paenibacillus, isolated from South China Sea.</title>
        <authorList>
            <person name="Huang H."/>
            <person name="Mo K."/>
            <person name="Hu Y."/>
        </authorList>
    </citation>
    <scope>NUCLEOTIDE SEQUENCE</scope>
    <source>
        <strain evidence="1">IB182496</strain>
    </source>
</reference>
<evidence type="ECO:0000313" key="2">
    <source>
        <dbReference type="Proteomes" id="UP000621560"/>
    </source>
</evidence>
<dbReference type="Gene3D" id="3.30.470.20">
    <property type="entry name" value="ATP-grasp fold, B domain"/>
    <property type="match status" value="1"/>
</dbReference>
<keyword evidence="2" id="KW-1185">Reference proteome</keyword>
<proteinExistence type="predicted"/>
<evidence type="ECO:0000313" key="1">
    <source>
        <dbReference type="EMBL" id="MBD2848611.1"/>
    </source>
</evidence>
<comment type="caution">
    <text evidence="1">The sequence shown here is derived from an EMBL/GenBank/DDBJ whole genome shotgun (WGS) entry which is preliminary data.</text>
</comment>
<accession>A0A927GUQ8</accession>
<gene>
    <name evidence="1" type="ORF">IDH44_25860</name>
</gene>
<protein>
    <submittedName>
        <fullName evidence="1">YheC/YheD family protein</fullName>
    </submittedName>
</protein>
<dbReference type="Proteomes" id="UP000621560">
    <property type="component" value="Unassembled WGS sequence"/>
</dbReference>
<dbReference type="EMBL" id="JACXIZ010000080">
    <property type="protein sequence ID" value="MBD2848611.1"/>
    <property type="molecule type" value="Genomic_DNA"/>
</dbReference>
<dbReference type="InterPro" id="IPR026838">
    <property type="entry name" value="YheC/D"/>
</dbReference>
<sequence length="372" mass="41960">MQVNATEYVGILVNDSLYRGIPRGATGHEALGWYEEAGAAQQLTPCYFRLKDIQVRAGTVRAYVRQEGRYVRRRVRVPQVIHNRAIYFTRKARHKLSRLERSGRLVFNGWNRHSKLLIHQIMMENEALRPHLPATEALAPDHLRGMMDRYDSLILKPASSSIGRGVMKLEREDEGEWALTWRNKGRLVRHRIGAELPLSLMRKLQARRYVVQQRLPLALLSGRPFDLRVSVQRAGDGAWTVTGIVAKVAAPDAFVTNVAQGGSVRQLDAVMADLAEADLEQTRIAIEQFALRAAEHLSSRLPHLADVGFDIGLTETGFPMFIECNGRDQRYSFQKGGMPAEWRATFANPIAYARYLLDARASERREAAGPAL</sequence>
<name>A0A927GUQ8_9BACL</name>